<dbReference type="PANTHER" id="PTHR35011:SF2">
    <property type="entry name" value="2,3-DIKETO-L-GULONATE TRAP TRANSPORTER SMALL PERMEASE PROTEIN YIAM"/>
    <property type="match status" value="1"/>
</dbReference>
<dbReference type="EMBL" id="NQMM01000045">
    <property type="protein sequence ID" value="PKQ75031.1"/>
    <property type="molecule type" value="Genomic_DNA"/>
</dbReference>
<evidence type="ECO:0000256" key="5">
    <source>
        <dbReference type="ARBA" id="ARBA00022692"/>
    </source>
</evidence>
<reference evidence="11 12" key="1">
    <citation type="journal article" date="2017" name="Front. Microbiol.">
        <title>Strong Genomic and Phenotypic Heterogeneity in the Aeromonas sobria Species Complex.</title>
        <authorList>
            <person name="Gauthier J."/>
            <person name="Vincent A.T."/>
            <person name="Charette S.J."/>
            <person name="Derome N."/>
        </authorList>
    </citation>
    <scope>NUCLEOTIDE SEQUENCE [LARGE SCALE GENOMIC DNA]</scope>
    <source>
        <strain evidence="11 12">TM18</strain>
    </source>
</reference>
<evidence type="ECO:0000256" key="2">
    <source>
        <dbReference type="ARBA" id="ARBA00022448"/>
    </source>
</evidence>
<evidence type="ECO:0000259" key="10">
    <source>
        <dbReference type="Pfam" id="PF04290"/>
    </source>
</evidence>
<comment type="function">
    <text evidence="9">Part of the tripartite ATP-independent periplasmic (TRAP) transport system.</text>
</comment>
<evidence type="ECO:0000313" key="11">
    <source>
        <dbReference type="EMBL" id="PKQ75031.1"/>
    </source>
</evidence>
<keyword evidence="6 9" id="KW-1133">Transmembrane helix</keyword>
<feature type="transmembrane region" description="Helical" evidence="9">
    <location>
        <begin position="87"/>
        <end position="110"/>
    </location>
</feature>
<dbReference type="Proteomes" id="UP000233467">
    <property type="component" value="Unassembled WGS sequence"/>
</dbReference>
<keyword evidence="3" id="KW-1003">Cell membrane</keyword>
<keyword evidence="2 9" id="KW-0813">Transport</keyword>
<feature type="transmembrane region" description="Helical" evidence="9">
    <location>
        <begin position="130"/>
        <end position="153"/>
    </location>
</feature>
<dbReference type="GO" id="GO:0015740">
    <property type="term" value="P:C4-dicarboxylate transport"/>
    <property type="evidence" value="ECO:0007669"/>
    <property type="project" value="TreeGrafter"/>
</dbReference>
<comment type="subcellular location">
    <subcellularLocation>
        <location evidence="1 9">Cell inner membrane</location>
        <topology evidence="1 9">Multi-pass membrane protein</topology>
    </subcellularLocation>
</comment>
<evidence type="ECO:0000256" key="7">
    <source>
        <dbReference type="ARBA" id="ARBA00023136"/>
    </source>
</evidence>
<proteinExistence type="inferred from homology"/>
<protein>
    <recommendedName>
        <fullName evidence="9">TRAP transporter small permease protein</fullName>
    </recommendedName>
</protein>
<dbReference type="GO" id="GO:0005886">
    <property type="term" value="C:plasma membrane"/>
    <property type="evidence" value="ECO:0007669"/>
    <property type="project" value="UniProtKB-SubCell"/>
</dbReference>
<evidence type="ECO:0000256" key="9">
    <source>
        <dbReference type="RuleBase" id="RU369079"/>
    </source>
</evidence>
<organism evidence="11 12">
    <name type="scientific">Aeromonas sobria</name>
    <dbReference type="NCBI Taxonomy" id="646"/>
    <lineage>
        <taxon>Bacteria</taxon>
        <taxon>Pseudomonadati</taxon>
        <taxon>Pseudomonadota</taxon>
        <taxon>Gammaproteobacteria</taxon>
        <taxon>Aeromonadales</taxon>
        <taxon>Aeromonadaceae</taxon>
        <taxon>Aeromonas</taxon>
    </lineage>
</organism>
<gene>
    <name evidence="11" type="ORF">CJP16_15645</name>
</gene>
<evidence type="ECO:0000256" key="1">
    <source>
        <dbReference type="ARBA" id="ARBA00004429"/>
    </source>
</evidence>
<dbReference type="InterPro" id="IPR007387">
    <property type="entry name" value="TRAP_DctQ"/>
</dbReference>
<name>A0A2N3IT53_AERSO</name>
<sequence>MRLEMFRRPIDRLLAGFTVAVMAMLVVCVVWQVFSRYVLSQPSTMTDEIARFSMIWVGLLGAAYATGKRRHLSIDLFVSNLKGAPKLINQVFVDFCVLLFAGSTMVWGGLTLVTKVYSTGQVSPAMQLPMAYVYMVLPLSGLIISYYCVLYILETLLDSLAPTPVLAPSEENI</sequence>
<evidence type="ECO:0000256" key="3">
    <source>
        <dbReference type="ARBA" id="ARBA00022475"/>
    </source>
</evidence>
<keyword evidence="7 9" id="KW-0472">Membrane</keyword>
<feature type="domain" description="Tripartite ATP-independent periplasmic transporters DctQ component" evidence="10">
    <location>
        <begin position="25"/>
        <end position="155"/>
    </location>
</feature>
<evidence type="ECO:0000313" key="12">
    <source>
        <dbReference type="Proteomes" id="UP000233467"/>
    </source>
</evidence>
<keyword evidence="4 9" id="KW-0997">Cell inner membrane</keyword>
<dbReference type="PANTHER" id="PTHR35011">
    <property type="entry name" value="2,3-DIKETO-L-GULONATE TRAP TRANSPORTER SMALL PERMEASE PROTEIN YIAM"/>
    <property type="match status" value="1"/>
</dbReference>
<dbReference type="Pfam" id="PF04290">
    <property type="entry name" value="DctQ"/>
    <property type="match status" value="1"/>
</dbReference>
<comment type="caution">
    <text evidence="11">The sequence shown here is derived from an EMBL/GenBank/DDBJ whole genome shotgun (WGS) entry which is preliminary data.</text>
</comment>
<dbReference type="GO" id="GO:0022857">
    <property type="term" value="F:transmembrane transporter activity"/>
    <property type="evidence" value="ECO:0007669"/>
    <property type="project" value="UniProtKB-UniRule"/>
</dbReference>
<comment type="subunit">
    <text evidence="9">The complex comprises the extracytoplasmic solute receptor protein and the two transmembrane proteins.</text>
</comment>
<feature type="transmembrane region" description="Helical" evidence="9">
    <location>
        <begin position="49"/>
        <end position="66"/>
    </location>
</feature>
<evidence type="ECO:0000256" key="8">
    <source>
        <dbReference type="ARBA" id="ARBA00038436"/>
    </source>
</evidence>
<dbReference type="AlphaFoldDB" id="A0A2N3IT53"/>
<comment type="similarity">
    <text evidence="8 9">Belongs to the TRAP transporter small permease family.</text>
</comment>
<evidence type="ECO:0000256" key="6">
    <source>
        <dbReference type="ARBA" id="ARBA00022989"/>
    </source>
</evidence>
<feature type="transmembrane region" description="Helical" evidence="9">
    <location>
        <begin position="12"/>
        <end position="34"/>
    </location>
</feature>
<evidence type="ECO:0000256" key="4">
    <source>
        <dbReference type="ARBA" id="ARBA00022519"/>
    </source>
</evidence>
<dbReference type="InterPro" id="IPR055348">
    <property type="entry name" value="DctQ"/>
</dbReference>
<keyword evidence="5 9" id="KW-0812">Transmembrane</keyword>
<dbReference type="RefSeq" id="WP_101325412.1">
    <property type="nucleotide sequence ID" value="NZ_NQMM01000045.1"/>
</dbReference>
<keyword evidence="12" id="KW-1185">Reference proteome</keyword>
<accession>A0A2N3IT53</accession>